<evidence type="ECO:0000313" key="2">
    <source>
        <dbReference type="EMBL" id="GLH66763.1"/>
    </source>
</evidence>
<sequence>MRTTREGVGSRGRLCRRSLVTALLAGSALVAQAPATWEELEARQARIASVDILIGDVFDPSQPNERHWIGRAANFLHIETREQVVRREIPFQPGDVVNARLIHEAERNLRTFRFLKDARIEPQVDGDGTVHAVVHTRDAWTLKGSAGFTQVGGQRSFGFSVHEANLLGFGKDLVLAHEKTPERSIDTVQYLDRQILGTQWTLDTRYQALSDGKTRFLELSRPYRGLETPWAMSFRASSSDAVESVYNLRQTAYAFSSRQENVLVGGTMAAVVADGRALRLGGGLDLKQSRYGPIQTLAAGSLPPPVLRDRQLRGVHVTAGLFEDRYQAFVDLAGMTHPEDYNLGWDAQVSVGSYLKGLGSDVASPFLRASAAKGWTPGARSLLLLRAKGEARHESDGWQDASLNLGFTAYHQGFPAQTQAAYVQLDAVHRPEPESYLYLGGMDGLRGYGNHLLLGDRRWMASLEERINTSYDWLGILRLGFVVYADGGAIRRTDTGRWSRTYVDVGGGLRLGNLKSSVGRVFLLTIAYPLVRDPGTEHHQFVISDVVRF</sequence>
<feature type="signal peptide" evidence="1">
    <location>
        <begin position="1"/>
        <end position="33"/>
    </location>
</feature>
<dbReference type="Gene3D" id="2.40.160.50">
    <property type="entry name" value="membrane protein fhac: a member of the omp85/tpsb transporter family"/>
    <property type="match status" value="1"/>
</dbReference>
<comment type="caution">
    <text evidence="2">The sequence shown here is derived from an EMBL/GenBank/DDBJ whole genome shotgun (WGS) entry which is preliminary data.</text>
</comment>
<accession>A0ABQ5PWV7</accession>
<gene>
    <name evidence="2" type="ORF">GETHED_11270</name>
</gene>
<organism evidence="2 3">
    <name type="scientific">Geothrix edaphica</name>
    <dbReference type="NCBI Taxonomy" id="2927976"/>
    <lineage>
        <taxon>Bacteria</taxon>
        <taxon>Pseudomonadati</taxon>
        <taxon>Acidobacteriota</taxon>
        <taxon>Holophagae</taxon>
        <taxon>Holophagales</taxon>
        <taxon>Holophagaceae</taxon>
        <taxon>Geothrix</taxon>
    </lineage>
</organism>
<reference evidence="2" key="1">
    <citation type="journal article" date="2023" name="Antonie Van Leeuwenhoek">
        <title>Mesoterricola silvestris gen. nov., sp. nov., Mesoterricola sediminis sp. nov., Geothrix oryzae sp. nov., Geothrix edaphica sp. nov., Geothrix rubra sp. nov., and Geothrix limicola sp. nov., six novel members of Acidobacteriota isolated from soils.</title>
        <authorList>
            <person name="Itoh H."/>
            <person name="Sugisawa Y."/>
            <person name="Mise K."/>
            <person name="Xu Z."/>
            <person name="Kuniyasu M."/>
            <person name="Ushijima N."/>
            <person name="Kawano K."/>
            <person name="Kobayashi E."/>
            <person name="Shiratori Y."/>
            <person name="Masuda Y."/>
            <person name="Senoo K."/>
        </authorList>
    </citation>
    <scope>NUCLEOTIDE SEQUENCE</scope>
    <source>
        <strain evidence="2">Red802</strain>
    </source>
</reference>
<evidence type="ECO:0000256" key="1">
    <source>
        <dbReference type="SAM" id="SignalP"/>
    </source>
</evidence>
<proteinExistence type="predicted"/>
<keyword evidence="1" id="KW-0732">Signal</keyword>
<dbReference type="EMBL" id="BSDC01000001">
    <property type="protein sequence ID" value="GLH66763.1"/>
    <property type="molecule type" value="Genomic_DNA"/>
</dbReference>
<evidence type="ECO:0008006" key="4">
    <source>
        <dbReference type="Google" id="ProtNLM"/>
    </source>
</evidence>
<name>A0ABQ5PWV7_9BACT</name>
<evidence type="ECO:0000313" key="3">
    <source>
        <dbReference type="Proteomes" id="UP001165044"/>
    </source>
</evidence>
<dbReference type="Proteomes" id="UP001165044">
    <property type="component" value="Unassembled WGS sequence"/>
</dbReference>
<dbReference type="Gene3D" id="3.10.20.310">
    <property type="entry name" value="membrane protein fhac"/>
    <property type="match status" value="1"/>
</dbReference>
<feature type="chain" id="PRO_5046889445" description="Bacterial surface antigen (D15) domain-containing protein" evidence="1">
    <location>
        <begin position="34"/>
        <end position="549"/>
    </location>
</feature>
<protein>
    <recommendedName>
        <fullName evidence="4">Bacterial surface antigen (D15) domain-containing protein</fullName>
    </recommendedName>
</protein>
<keyword evidence="3" id="KW-1185">Reference proteome</keyword>